<dbReference type="Proteomes" id="UP000791080">
    <property type="component" value="Unassembled WGS sequence"/>
</dbReference>
<reference evidence="1 2" key="1">
    <citation type="submission" date="2022-06" db="EMBL/GenBank/DDBJ databases">
        <title>Genomic Encyclopedia of Type Strains, Phase I: the one thousand microbial genomes (KMG-I) project.</title>
        <authorList>
            <person name="Kyrpides N."/>
        </authorList>
    </citation>
    <scope>NUCLEOTIDE SEQUENCE [LARGE SCALE GENOMIC DNA]</scope>
    <source>
        <strain evidence="1 2">DSM 43889</strain>
    </source>
</reference>
<accession>A0ABT1JLV8</accession>
<proteinExistence type="predicted"/>
<evidence type="ECO:0000313" key="1">
    <source>
        <dbReference type="EMBL" id="MCP2333136.1"/>
    </source>
</evidence>
<comment type="caution">
    <text evidence="1">The sequence shown here is derived from an EMBL/GenBank/DDBJ whole genome shotgun (WGS) entry which is preliminary data.</text>
</comment>
<name>A0ABT1JLV8_ACTCY</name>
<protein>
    <submittedName>
        <fullName evidence="1">Uncharacterized protein</fullName>
    </submittedName>
</protein>
<keyword evidence="2" id="KW-1185">Reference proteome</keyword>
<evidence type="ECO:0000313" key="2">
    <source>
        <dbReference type="Proteomes" id="UP000791080"/>
    </source>
</evidence>
<gene>
    <name evidence="1" type="ORF">G443_003406</name>
</gene>
<dbReference type="EMBL" id="AUBJ02000001">
    <property type="protein sequence ID" value="MCP2333136.1"/>
    <property type="molecule type" value="Genomic_DNA"/>
</dbReference>
<sequence>MAASEVAVAAAYRLVDGTDHSVVPPPGSLLSLDPCEVIGGLEVAVLHDTLAEVPLRARGTGDVVCEAVSFLPGGAVLVTEVGFGWVPLPDGGELISVAGRDVYIAPVPDQGVSMCAAFLVGRQVDYAAEAADNLHEMLSVVFSVPLEPGEDDVTGSAKACDQLVPVMEPLVAGLS</sequence>
<dbReference type="RefSeq" id="WP_253860238.1">
    <property type="nucleotide sequence ID" value="NZ_AUBJ02000001.1"/>
</dbReference>
<organism evidence="1 2">
    <name type="scientific">Actinoalloteichus caeruleus DSM 43889</name>
    <dbReference type="NCBI Taxonomy" id="1120930"/>
    <lineage>
        <taxon>Bacteria</taxon>
        <taxon>Bacillati</taxon>
        <taxon>Actinomycetota</taxon>
        <taxon>Actinomycetes</taxon>
        <taxon>Pseudonocardiales</taxon>
        <taxon>Pseudonocardiaceae</taxon>
        <taxon>Actinoalloteichus</taxon>
        <taxon>Actinoalloteichus cyanogriseus</taxon>
    </lineage>
</organism>